<dbReference type="InterPro" id="IPR001041">
    <property type="entry name" value="2Fe-2S_ferredoxin-type"/>
</dbReference>
<proteinExistence type="predicted"/>
<dbReference type="InterPro" id="IPR036010">
    <property type="entry name" value="2Fe-2S_ferredoxin-like_sf"/>
</dbReference>
<protein>
    <recommendedName>
        <fullName evidence="1">2Fe-2S ferredoxin-type domain-containing protein</fullName>
    </recommendedName>
</protein>
<dbReference type="Gene3D" id="3.10.20.30">
    <property type="match status" value="1"/>
</dbReference>
<dbReference type="PROSITE" id="PS00197">
    <property type="entry name" value="2FE2S_FER_1"/>
    <property type="match status" value="1"/>
</dbReference>
<accession>A0ABQ5ZX51</accession>
<keyword evidence="3" id="KW-1185">Reference proteome</keyword>
<dbReference type="EMBL" id="BSOR01000035">
    <property type="protein sequence ID" value="GLR64549.1"/>
    <property type="molecule type" value="Genomic_DNA"/>
</dbReference>
<gene>
    <name evidence="2" type="ORF">GCM10007878_19870</name>
</gene>
<sequence length="81" mass="8932">MAMAKLSQRAIHVGCRGGGCGLCKVKVLQGDYQTKRMSKAHISEEEAAMGFALACRLTPLSDLELESDHFQLRKQQIQQAI</sequence>
<feature type="domain" description="2Fe-2S ferredoxin-type" evidence="1">
    <location>
        <begin position="1"/>
        <end position="71"/>
    </location>
</feature>
<organism evidence="2 3">
    <name type="scientific">Marinospirillum insulare</name>
    <dbReference type="NCBI Taxonomy" id="217169"/>
    <lineage>
        <taxon>Bacteria</taxon>
        <taxon>Pseudomonadati</taxon>
        <taxon>Pseudomonadota</taxon>
        <taxon>Gammaproteobacteria</taxon>
        <taxon>Oceanospirillales</taxon>
        <taxon>Oceanospirillaceae</taxon>
        <taxon>Marinospirillum</taxon>
    </lineage>
</organism>
<comment type="caution">
    <text evidence="2">The sequence shown here is derived from an EMBL/GenBank/DDBJ whole genome shotgun (WGS) entry which is preliminary data.</text>
</comment>
<evidence type="ECO:0000313" key="3">
    <source>
        <dbReference type="Proteomes" id="UP001156682"/>
    </source>
</evidence>
<name>A0ABQ5ZX51_9GAMM</name>
<dbReference type="SUPFAM" id="SSF54292">
    <property type="entry name" value="2Fe-2S ferredoxin-like"/>
    <property type="match status" value="1"/>
</dbReference>
<dbReference type="Pfam" id="PF00111">
    <property type="entry name" value="Fer2"/>
    <property type="match status" value="1"/>
</dbReference>
<dbReference type="InterPro" id="IPR006058">
    <property type="entry name" value="2Fe2S_fd_BS"/>
</dbReference>
<reference evidence="3" key="1">
    <citation type="journal article" date="2019" name="Int. J. Syst. Evol. Microbiol.">
        <title>The Global Catalogue of Microorganisms (GCM) 10K type strain sequencing project: providing services to taxonomists for standard genome sequencing and annotation.</title>
        <authorList>
            <consortium name="The Broad Institute Genomics Platform"/>
            <consortium name="The Broad Institute Genome Sequencing Center for Infectious Disease"/>
            <person name="Wu L."/>
            <person name="Ma J."/>
        </authorList>
    </citation>
    <scope>NUCLEOTIDE SEQUENCE [LARGE SCALE GENOMIC DNA]</scope>
    <source>
        <strain evidence="3">NBRC 100033</strain>
    </source>
</reference>
<evidence type="ECO:0000313" key="2">
    <source>
        <dbReference type="EMBL" id="GLR64549.1"/>
    </source>
</evidence>
<evidence type="ECO:0000259" key="1">
    <source>
        <dbReference type="PROSITE" id="PS51085"/>
    </source>
</evidence>
<dbReference type="PROSITE" id="PS51085">
    <property type="entry name" value="2FE2S_FER_2"/>
    <property type="match status" value="1"/>
</dbReference>
<dbReference type="Proteomes" id="UP001156682">
    <property type="component" value="Unassembled WGS sequence"/>
</dbReference>
<dbReference type="InterPro" id="IPR012675">
    <property type="entry name" value="Beta-grasp_dom_sf"/>
</dbReference>